<reference evidence="3" key="1">
    <citation type="submission" date="2017-12" db="EMBL/GenBank/DDBJ databases">
        <title>FDA dAtabase for Regulatory Grade micrObial Sequences (FDA-ARGOS): Supporting development and validation of Infectious Disease Dx tests.</title>
        <authorList>
            <person name="Hoffmann M."/>
            <person name="Allard M."/>
            <person name="Evans P."/>
            <person name="Brown E."/>
            <person name="Tallon L.J."/>
            <person name="Sadzewicz L."/>
            <person name="Sengamalay N."/>
            <person name="Ott S."/>
            <person name="Godinez A."/>
            <person name="Nagaraj S."/>
            <person name="Vavikolanu K."/>
            <person name="Aluvathingal J."/>
            <person name="Nadendla S."/>
            <person name="Hobson J."/>
            <person name="Sichtig H."/>
        </authorList>
    </citation>
    <scope>NUCLEOTIDE SEQUENCE [LARGE SCALE GENOMIC DNA]</scope>
    <source>
        <strain evidence="3">FDAARGOS_113</strain>
    </source>
</reference>
<dbReference type="InterPro" id="IPR025392">
    <property type="entry name" value="DUF4124"/>
</dbReference>
<gene>
    <name evidence="3" type="ORF">AL544_012795</name>
</gene>
<sequence length="195" mass="21418">MKSSRPLLLLISLLWVPQIAAQNAYTWVDEKGVIHFSDSPQSDKAKSIHLPDFEAQAPAPSFDSTQPIEKEAVDTGLAEAAAIEEEKTETAAPPTPQKLEPLKITLVSPKHDDTVRSNSGTIIIRSELNRKLAIGEQLQLMMDGRPYGAPTNQPVWELKNIDRGTHTFTIQAIENGKLIASSSIITVHLHRATVK</sequence>
<evidence type="ECO:0000313" key="3">
    <source>
        <dbReference type="EMBL" id="PNM56901.1"/>
    </source>
</evidence>
<evidence type="ECO:0000259" key="2">
    <source>
        <dbReference type="Pfam" id="PF13511"/>
    </source>
</evidence>
<feature type="signal peptide" evidence="1">
    <location>
        <begin position="1"/>
        <end position="21"/>
    </location>
</feature>
<feature type="domain" description="DUF4124" evidence="2">
    <location>
        <begin position="12"/>
        <end position="60"/>
    </location>
</feature>
<feature type="chain" id="PRO_5014319990" evidence="1">
    <location>
        <begin position="22"/>
        <end position="195"/>
    </location>
</feature>
<comment type="caution">
    <text evidence="3">The sequence shown here is derived from an EMBL/GenBank/DDBJ whole genome shotgun (WGS) entry which is preliminary data.</text>
</comment>
<dbReference type="Proteomes" id="UP000053748">
    <property type="component" value="Unassembled WGS sequence"/>
</dbReference>
<dbReference type="Pfam" id="PF13511">
    <property type="entry name" value="DUF4124"/>
    <property type="match status" value="1"/>
</dbReference>
<dbReference type="AlphaFoldDB" id="A0A2J9UZI2"/>
<keyword evidence="4" id="KW-1185">Reference proteome</keyword>
<dbReference type="OrthoDB" id="7062774at2"/>
<organism evidence="3 4">
    <name type="scientific">Vibrio mimicus</name>
    <dbReference type="NCBI Taxonomy" id="674"/>
    <lineage>
        <taxon>Bacteria</taxon>
        <taxon>Pseudomonadati</taxon>
        <taxon>Pseudomonadota</taxon>
        <taxon>Gammaproteobacteria</taxon>
        <taxon>Vibrionales</taxon>
        <taxon>Vibrionaceae</taxon>
        <taxon>Vibrio</taxon>
    </lineage>
</organism>
<dbReference type="STRING" id="674.VM_00820"/>
<protein>
    <submittedName>
        <fullName evidence="3">DUF4124 domain-containing protein</fullName>
    </submittedName>
</protein>
<evidence type="ECO:0000256" key="1">
    <source>
        <dbReference type="SAM" id="SignalP"/>
    </source>
</evidence>
<keyword evidence="1" id="KW-0732">Signal</keyword>
<name>A0A2J9UZI2_VIBMI</name>
<proteinExistence type="predicted"/>
<dbReference type="RefSeq" id="WP_000842786.1">
    <property type="nucleotide sequence ID" value="NZ_CAWMSS010000001.1"/>
</dbReference>
<accession>A0A2J9UZI2</accession>
<dbReference type="EMBL" id="LOSJ02000002">
    <property type="protein sequence ID" value="PNM56901.1"/>
    <property type="molecule type" value="Genomic_DNA"/>
</dbReference>
<evidence type="ECO:0000313" key="4">
    <source>
        <dbReference type="Proteomes" id="UP000053748"/>
    </source>
</evidence>